<dbReference type="PANTHER" id="PTHR47099">
    <property type="entry name" value="METHYLCOBAMIDE:COM METHYLTRANSFERASE MTBA"/>
    <property type="match status" value="1"/>
</dbReference>
<dbReference type="GO" id="GO:0004853">
    <property type="term" value="F:uroporphyrinogen decarboxylase activity"/>
    <property type="evidence" value="ECO:0007669"/>
    <property type="project" value="InterPro"/>
</dbReference>
<comment type="caution">
    <text evidence="2">The sequence shown here is derived from an EMBL/GenBank/DDBJ whole genome shotgun (WGS) entry which is preliminary data.</text>
</comment>
<feature type="domain" description="Uroporphyrinogen decarboxylase (URO-D)" evidence="1">
    <location>
        <begin position="106"/>
        <end position="348"/>
    </location>
</feature>
<dbReference type="EMBL" id="DSBT01000337">
    <property type="protein sequence ID" value="HDP78658.1"/>
    <property type="molecule type" value="Genomic_DNA"/>
</dbReference>
<dbReference type="Pfam" id="PF01208">
    <property type="entry name" value="URO-D"/>
    <property type="match status" value="1"/>
</dbReference>
<dbReference type="AlphaFoldDB" id="A0A7C1CWE5"/>
<name>A0A7C1CWE5_9BACT</name>
<dbReference type="Proteomes" id="UP000886198">
    <property type="component" value="Unassembled WGS sequence"/>
</dbReference>
<dbReference type="InterPro" id="IPR038071">
    <property type="entry name" value="UROD/MetE-like_sf"/>
</dbReference>
<dbReference type="SUPFAM" id="SSF51726">
    <property type="entry name" value="UROD/MetE-like"/>
    <property type="match status" value="1"/>
</dbReference>
<sequence>MRPAPDFSVIQDVFRRNGEPCRVPFFELFADDEIMEEVMGYKLAKVEEDPDRYFDQLVGFYEELGYDYVPFYQAPRFPTPDYIHGEDTATYRRESRKWMNEKGGPIKTLKDLREADWPKPEEAVDFDLFRKLGNHLPEGMKVVGGASGGPFEHSSFLMGVENLSMAVYEDPELVSTLNEMIGSVLVGAAKIISSMDCVGAYCFGDDLGYKTSTIFSPRHLRRLVFPWYKEIASVVHANGKPFVLHSCGNLTTVMDDIIDAGVDAKHSFEDQIMPVPEVKRRWGKRISILGGIDVDFLCHASVEEVRSRTLETLEQCAPGGGYALGTGNTVANYIPVRNYLAMLEAGNEFNSR</sequence>
<evidence type="ECO:0000313" key="2">
    <source>
        <dbReference type="EMBL" id="HDP78658.1"/>
    </source>
</evidence>
<gene>
    <name evidence="2" type="ORF">ENN47_10860</name>
</gene>
<dbReference type="InterPro" id="IPR000257">
    <property type="entry name" value="Uroporphyrinogen_deCOase"/>
</dbReference>
<proteinExistence type="predicted"/>
<dbReference type="Gene3D" id="3.20.20.210">
    <property type="match status" value="1"/>
</dbReference>
<dbReference type="GO" id="GO:0006779">
    <property type="term" value="P:porphyrin-containing compound biosynthetic process"/>
    <property type="evidence" value="ECO:0007669"/>
    <property type="project" value="InterPro"/>
</dbReference>
<reference evidence="2" key="1">
    <citation type="journal article" date="2020" name="mSystems">
        <title>Genome- and Community-Level Interaction Insights into Carbon Utilization and Element Cycling Functions of Hydrothermarchaeota in Hydrothermal Sediment.</title>
        <authorList>
            <person name="Zhou Z."/>
            <person name="Liu Y."/>
            <person name="Xu W."/>
            <person name="Pan J."/>
            <person name="Luo Z.H."/>
            <person name="Li M."/>
        </authorList>
    </citation>
    <scope>NUCLEOTIDE SEQUENCE [LARGE SCALE GENOMIC DNA]</scope>
    <source>
        <strain evidence="2">SpSt-1179</strain>
    </source>
</reference>
<dbReference type="PANTHER" id="PTHR47099:SF1">
    <property type="entry name" value="METHYLCOBAMIDE:COM METHYLTRANSFERASE MTBA"/>
    <property type="match status" value="1"/>
</dbReference>
<dbReference type="InterPro" id="IPR052024">
    <property type="entry name" value="Methanogen_methyltrans"/>
</dbReference>
<protein>
    <submittedName>
        <fullName evidence="2">Uroporphyrinogen-III decarboxylase-like protein</fullName>
    </submittedName>
</protein>
<accession>A0A7C1CWE5</accession>
<organism evidence="2">
    <name type="scientific">Mesotoga infera</name>
    <dbReference type="NCBI Taxonomy" id="1236046"/>
    <lineage>
        <taxon>Bacteria</taxon>
        <taxon>Thermotogati</taxon>
        <taxon>Thermotogota</taxon>
        <taxon>Thermotogae</taxon>
        <taxon>Kosmotogales</taxon>
        <taxon>Kosmotogaceae</taxon>
        <taxon>Mesotoga</taxon>
    </lineage>
</organism>
<evidence type="ECO:0000259" key="1">
    <source>
        <dbReference type="Pfam" id="PF01208"/>
    </source>
</evidence>